<sequence length="342" mass="35438">MPYTRTSNRPSKRGAPSSSSDADAKGASGTDAKGASGSETKRTRQAPAKPSPLDVYAGIDLPVPGAPKELAYSLGGTEVGGADADRVLREVEVDESVLSMQGPFANARRIVLSQRGRVVAAAILEVHEAASYSSGRFLEIPILAAVRTERRKGFGSVLLALISEMSVAVGLWLVVVSAIPESRRFWLRQGYHTIAHCEAPVAVALRALVASGACDGFRETTRMARALPKADELEPAAARGTLVRAALAAASEHPESERGLSAAQAARVLAYDDLSGGAAFLFTLETQGGAVSGGAVSGGAVSGGAVSGGRRLAIPYDARAPPPLEDKRFCAALDDAAHRRGQ</sequence>
<evidence type="ECO:0000256" key="2">
    <source>
        <dbReference type="SAM" id="Phobius"/>
    </source>
</evidence>
<name>A0A0M0LQ38_9EUKA</name>
<reference evidence="4" key="1">
    <citation type="journal article" date="2015" name="PLoS Genet.">
        <title>Genome Sequence and Transcriptome Analyses of Chrysochromulina tobin: Metabolic Tools for Enhanced Algal Fitness in the Prominent Order Prymnesiales (Haptophyceae).</title>
        <authorList>
            <person name="Hovde B.T."/>
            <person name="Deodato C.R."/>
            <person name="Hunsperger H.M."/>
            <person name="Ryken S.A."/>
            <person name="Yost W."/>
            <person name="Jha R.K."/>
            <person name="Patterson J."/>
            <person name="Monnat R.J. Jr."/>
            <person name="Barlow S.B."/>
            <person name="Starkenburg S.R."/>
            <person name="Cattolico R.A."/>
        </authorList>
    </citation>
    <scope>NUCLEOTIDE SEQUENCE</scope>
    <source>
        <strain evidence="4">CCMP291</strain>
    </source>
</reference>
<accession>A0A0M0LQ38</accession>
<feature type="region of interest" description="Disordered" evidence="1">
    <location>
        <begin position="1"/>
        <end position="55"/>
    </location>
</feature>
<dbReference type="SUPFAM" id="SSF55729">
    <property type="entry name" value="Acyl-CoA N-acyltransferases (Nat)"/>
    <property type="match status" value="1"/>
</dbReference>
<evidence type="ECO:0000256" key="1">
    <source>
        <dbReference type="SAM" id="MobiDB-lite"/>
    </source>
</evidence>
<evidence type="ECO:0000313" key="4">
    <source>
        <dbReference type="Proteomes" id="UP000037460"/>
    </source>
</evidence>
<evidence type="ECO:0000313" key="3">
    <source>
        <dbReference type="EMBL" id="KOO53111.1"/>
    </source>
</evidence>
<feature type="compositionally biased region" description="Low complexity" evidence="1">
    <location>
        <begin position="14"/>
        <end position="38"/>
    </location>
</feature>
<dbReference type="AlphaFoldDB" id="A0A0M0LQ38"/>
<protein>
    <recommendedName>
        <fullName evidence="5">N-acetyltransferase domain-containing protein</fullName>
    </recommendedName>
</protein>
<dbReference type="Gene3D" id="3.40.630.30">
    <property type="match status" value="1"/>
</dbReference>
<proteinExistence type="predicted"/>
<keyword evidence="2" id="KW-0812">Transmembrane</keyword>
<keyword evidence="4" id="KW-1185">Reference proteome</keyword>
<dbReference type="EMBL" id="JWZX01000378">
    <property type="protein sequence ID" value="KOO53111.1"/>
    <property type="molecule type" value="Genomic_DNA"/>
</dbReference>
<dbReference type="InterPro" id="IPR016181">
    <property type="entry name" value="Acyl_CoA_acyltransferase"/>
</dbReference>
<comment type="caution">
    <text evidence="3">The sequence shown here is derived from an EMBL/GenBank/DDBJ whole genome shotgun (WGS) entry which is preliminary data.</text>
</comment>
<dbReference type="OrthoDB" id="10584185at2759"/>
<feature type="transmembrane region" description="Helical" evidence="2">
    <location>
        <begin position="157"/>
        <end position="179"/>
    </location>
</feature>
<organism evidence="3 4">
    <name type="scientific">Chrysochromulina tobinii</name>
    <dbReference type="NCBI Taxonomy" id="1460289"/>
    <lineage>
        <taxon>Eukaryota</taxon>
        <taxon>Haptista</taxon>
        <taxon>Haptophyta</taxon>
        <taxon>Prymnesiophyceae</taxon>
        <taxon>Prymnesiales</taxon>
        <taxon>Chrysochromulinaceae</taxon>
        <taxon>Chrysochromulina</taxon>
    </lineage>
</organism>
<dbReference type="Proteomes" id="UP000037460">
    <property type="component" value="Unassembled WGS sequence"/>
</dbReference>
<evidence type="ECO:0008006" key="5">
    <source>
        <dbReference type="Google" id="ProtNLM"/>
    </source>
</evidence>
<keyword evidence="2" id="KW-0472">Membrane</keyword>
<feature type="non-terminal residue" evidence="3">
    <location>
        <position position="342"/>
    </location>
</feature>
<keyword evidence="2" id="KW-1133">Transmembrane helix</keyword>
<gene>
    <name evidence="3" type="ORF">Ctob_015808</name>
</gene>